<evidence type="ECO:0000259" key="3">
    <source>
        <dbReference type="PROSITE" id="PS50847"/>
    </source>
</evidence>
<dbReference type="InterPro" id="IPR019931">
    <property type="entry name" value="LPXTG_anchor"/>
</dbReference>
<proteinExistence type="predicted"/>
<organism evidence="4">
    <name type="scientific">human gut metagenome</name>
    <dbReference type="NCBI Taxonomy" id="408170"/>
    <lineage>
        <taxon>unclassified sequences</taxon>
        <taxon>metagenomes</taxon>
        <taxon>organismal metagenomes</taxon>
    </lineage>
</organism>
<dbReference type="PROSITE" id="PS50847">
    <property type="entry name" value="GRAM_POS_ANCHORING"/>
    <property type="match status" value="1"/>
</dbReference>
<comment type="caution">
    <text evidence="4">The sequence shown here is derived from an EMBL/GenBank/DDBJ whole genome shotgun (WGS) entry which is preliminary data.</text>
</comment>
<dbReference type="InterPro" id="IPR013783">
    <property type="entry name" value="Ig-like_fold"/>
</dbReference>
<reference evidence="4" key="1">
    <citation type="journal article" date="2013" name="Environ. Microbiol.">
        <title>Microbiota from the distal guts of lean and obese adolescents exhibit partial functional redundancy besides clear differences in community structure.</title>
        <authorList>
            <person name="Ferrer M."/>
            <person name="Ruiz A."/>
            <person name="Lanza F."/>
            <person name="Haange S.B."/>
            <person name="Oberbach A."/>
            <person name="Till H."/>
            <person name="Bargiela R."/>
            <person name="Campoy C."/>
            <person name="Segura M.T."/>
            <person name="Richter M."/>
            <person name="von Bergen M."/>
            <person name="Seifert J."/>
            <person name="Suarez A."/>
        </authorList>
    </citation>
    <scope>NUCLEOTIDE SEQUENCE</scope>
</reference>
<keyword evidence="2" id="KW-0812">Transmembrane</keyword>
<dbReference type="Pfam" id="PF00746">
    <property type="entry name" value="Gram_pos_anchor"/>
    <property type="match status" value="1"/>
</dbReference>
<feature type="transmembrane region" description="Helical" evidence="2">
    <location>
        <begin position="63"/>
        <end position="84"/>
    </location>
</feature>
<keyword evidence="2" id="KW-0472">Membrane</keyword>
<evidence type="ECO:0000256" key="2">
    <source>
        <dbReference type="SAM" id="Phobius"/>
    </source>
</evidence>
<dbReference type="Pfam" id="PF17802">
    <property type="entry name" value="SpaA"/>
    <property type="match status" value="1"/>
</dbReference>
<keyword evidence="2" id="KW-1133">Transmembrane helix</keyword>
<dbReference type="EMBL" id="AJWY01002175">
    <property type="protein sequence ID" value="EKC78643.1"/>
    <property type="molecule type" value="Genomic_DNA"/>
</dbReference>
<keyword evidence="1" id="KW-0964">Secreted</keyword>
<feature type="domain" description="Gram-positive cocci surface proteins LPxTG" evidence="3">
    <location>
        <begin position="57"/>
        <end position="91"/>
    </location>
</feature>
<evidence type="ECO:0000313" key="4">
    <source>
        <dbReference type="EMBL" id="EKC78643.1"/>
    </source>
</evidence>
<sequence length="91" mass="9686">MLIGTLTWAGLSESEYRYVEVQAPNGYNLDSTVRKVTRPTGGGTASVSVTNRPGYNLPETGGIGTWPFMTAGLLLAGTALALLLKKRKTNN</sequence>
<name>K1U8Z9_9ZZZZ</name>
<protein>
    <submittedName>
        <fullName evidence="4">Protein containing Gram-positive anchor</fullName>
    </submittedName>
</protein>
<dbReference type="AlphaFoldDB" id="K1U8Z9"/>
<accession>K1U8Z9</accession>
<evidence type="ECO:0000256" key="1">
    <source>
        <dbReference type="ARBA" id="ARBA00022525"/>
    </source>
</evidence>
<dbReference type="Gene3D" id="2.60.40.10">
    <property type="entry name" value="Immunoglobulins"/>
    <property type="match status" value="1"/>
</dbReference>
<gene>
    <name evidence="4" type="ORF">LEA_03271</name>
</gene>
<dbReference type="InterPro" id="IPR041033">
    <property type="entry name" value="SpaA_PFL_dom_1"/>
</dbReference>
<dbReference type="NCBIfam" id="TIGR01167">
    <property type="entry name" value="LPXTG_anchor"/>
    <property type="match status" value="1"/>
</dbReference>